<accession>A0A7M7N6Q2</accession>
<keyword evidence="4" id="KW-1185">Reference proteome</keyword>
<dbReference type="GeneID" id="594540"/>
<name>A0A7M7N6Q2_STRPU</name>
<dbReference type="Proteomes" id="UP000007110">
    <property type="component" value="Unassembled WGS sequence"/>
</dbReference>
<dbReference type="InParanoid" id="A0A7M7N6Q2"/>
<sequence length="924" mass="100700">MEKLLETIGMETLQEAGGCSSTSIESMVGRKGTRKRKKITRADRETDTSPQPKPKKVKNATGKPFCCDSCGSRFVVNPLRRKPGQSSKGKATPRYVVDQESQKLLTLCNACGIKMERKSRAPPRDPPPSVEDKQRYYESAQHFAASLVEGLGEPDAEKLTCPVYNTKPCGCIQKFIIGEGDREESKKRAIQLLSILKDAKRLREKKFYNREEVLSKGKGQRKVGLGNGHRKAKEYEDFVLANRKILRGDLRMCERATQRILLYSNNFLHKRLKTDPQNRTQRLQRTKGQAALGKLVDVEKLSEQTCCLEKCVLLARTHSLLLNQWRDRAISGQTEARKVLAEMLTPSGQGSNCARFIAMVTGSSITTIARVKDQMCKTGGDREPPQHGLKKYWKNHPRSKTLGLLGEDGEVLQGSRAGSAEAGAGQTGAQGSLMTVAQLIEQQDQLKRLQQQLEEQQQQVRQQQRLVEQQLIQHQLRQNRQLKQQAALAEAQRKVTRQIRAGNLPGSSKSSTSNTATAHPTAQNMSTNRGTNPSTLTMQPLTADQQGRIYVQSPVSTNQQAQSTATQSQPSNQHVPTIVGMTIEQQQQQLQQQHPLTATVAGLEGIDAKLLQQNLQQILVELQNQMVTQQIQQQLINFGMQPGPSGGSSQPPSYSTAVAATNNSQVLQTSPPQQPPPQQPQQQQKTQKDGSQQTQIIIQTIPSLQPNLLLSSNGHGIPGSSNMPHYVNTSASGSMARLKAADSSHVMVPITLHHPGGPIAGGDAVNVEEVNVQLQEVVMPLSTQDSEACNLVLPRQQQLPTILQGTIQQHLSSLGHLASHSSDSGTTRPTTTISIESLCGNQQTSPANMGDIVVTEVDDGTRMMQGSGEESIPSAIPLVGGVSVETLLSPEALHLLNSTGQASLNVSLSSARTVKPNTPGAGAL</sequence>
<evidence type="ECO:0000313" key="4">
    <source>
        <dbReference type="Proteomes" id="UP000007110"/>
    </source>
</evidence>
<reference evidence="3" key="2">
    <citation type="submission" date="2021-01" db="UniProtKB">
        <authorList>
            <consortium name="EnsemblMetazoa"/>
        </authorList>
    </citation>
    <scope>IDENTIFICATION</scope>
</reference>
<dbReference type="RefSeq" id="XP_030831953.1">
    <property type="nucleotide sequence ID" value="XM_030976093.1"/>
</dbReference>
<feature type="region of interest" description="Disordered" evidence="2">
    <location>
        <begin position="666"/>
        <end position="693"/>
    </location>
</feature>
<feature type="coiled-coil region" evidence="1">
    <location>
        <begin position="436"/>
        <end position="492"/>
    </location>
</feature>
<dbReference type="OrthoDB" id="10068017at2759"/>
<proteinExistence type="predicted"/>
<feature type="compositionally biased region" description="Low complexity" evidence="2">
    <location>
        <begin position="507"/>
        <end position="518"/>
    </location>
</feature>
<feature type="region of interest" description="Disordered" evidence="2">
    <location>
        <begin position="554"/>
        <end position="573"/>
    </location>
</feature>
<feature type="compositionally biased region" description="Low complexity" evidence="2">
    <location>
        <begin position="556"/>
        <end position="573"/>
    </location>
</feature>
<dbReference type="KEGG" id="spu:594540"/>
<feature type="region of interest" description="Disordered" evidence="2">
    <location>
        <begin position="16"/>
        <end position="60"/>
    </location>
</feature>
<protein>
    <submittedName>
        <fullName evidence="3">Uncharacterized protein</fullName>
    </submittedName>
</protein>
<reference evidence="4" key="1">
    <citation type="submission" date="2015-02" db="EMBL/GenBank/DDBJ databases">
        <title>Genome sequencing for Strongylocentrotus purpuratus.</title>
        <authorList>
            <person name="Murali S."/>
            <person name="Liu Y."/>
            <person name="Vee V."/>
            <person name="English A."/>
            <person name="Wang M."/>
            <person name="Skinner E."/>
            <person name="Han Y."/>
            <person name="Muzny D.M."/>
            <person name="Worley K.C."/>
            <person name="Gibbs R.A."/>
        </authorList>
    </citation>
    <scope>NUCLEOTIDE SEQUENCE</scope>
</reference>
<organism evidence="3 4">
    <name type="scientific">Strongylocentrotus purpuratus</name>
    <name type="common">Purple sea urchin</name>
    <dbReference type="NCBI Taxonomy" id="7668"/>
    <lineage>
        <taxon>Eukaryota</taxon>
        <taxon>Metazoa</taxon>
        <taxon>Echinodermata</taxon>
        <taxon>Eleutherozoa</taxon>
        <taxon>Echinozoa</taxon>
        <taxon>Echinoidea</taxon>
        <taxon>Euechinoidea</taxon>
        <taxon>Echinacea</taxon>
        <taxon>Camarodonta</taxon>
        <taxon>Echinidea</taxon>
        <taxon>Strongylocentrotidae</taxon>
        <taxon>Strongylocentrotus</taxon>
    </lineage>
</organism>
<evidence type="ECO:0000256" key="1">
    <source>
        <dbReference type="SAM" id="Coils"/>
    </source>
</evidence>
<keyword evidence="1" id="KW-0175">Coiled coil</keyword>
<feature type="compositionally biased region" description="Polar residues" evidence="2">
    <location>
        <begin position="520"/>
        <end position="538"/>
    </location>
</feature>
<evidence type="ECO:0000313" key="3">
    <source>
        <dbReference type="EnsemblMetazoa" id="XP_030831953"/>
    </source>
</evidence>
<dbReference type="AlphaFoldDB" id="A0A7M7N6Q2"/>
<dbReference type="EnsemblMetazoa" id="XM_030976093">
    <property type="protein sequence ID" value="XP_030831953"/>
    <property type="gene ID" value="LOC594540"/>
</dbReference>
<evidence type="ECO:0000256" key="2">
    <source>
        <dbReference type="SAM" id="MobiDB-lite"/>
    </source>
</evidence>
<feature type="compositionally biased region" description="Low complexity" evidence="2">
    <location>
        <begin position="680"/>
        <end position="693"/>
    </location>
</feature>
<feature type="region of interest" description="Disordered" evidence="2">
    <location>
        <begin position="498"/>
        <end position="538"/>
    </location>
</feature>